<evidence type="ECO:0008006" key="4">
    <source>
        <dbReference type="Google" id="ProtNLM"/>
    </source>
</evidence>
<dbReference type="EMBL" id="JBHSAX010000033">
    <property type="protein sequence ID" value="MFC3966184.1"/>
    <property type="molecule type" value="Genomic_DNA"/>
</dbReference>
<reference evidence="3" key="1">
    <citation type="journal article" date="2019" name="Int. J. Syst. Evol. Microbiol.">
        <title>The Global Catalogue of Microorganisms (GCM) 10K type strain sequencing project: providing services to taxonomists for standard genome sequencing and annotation.</title>
        <authorList>
            <consortium name="The Broad Institute Genomics Platform"/>
            <consortium name="The Broad Institute Genome Sequencing Center for Infectious Disease"/>
            <person name="Wu L."/>
            <person name="Ma J."/>
        </authorList>
    </citation>
    <scope>NUCLEOTIDE SEQUENCE [LARGE SCALE GENOMIC DNA]</scope>
    <source>
        <strain evidence="3">CGMCC 4.7330</strain>
    </source>
</reference>
<dbReference type="Proteomes" id="UP001595696">
    <property type="component" value="Unassembled WGS sequence"/>
</dbReference>
<proteinExistence type="predicted"/>
<evidence type="ECO:0000256" key="1">
    <source>
        <dbReference type="SAM" id="MobiDB-lite"/>
    </source>
</evidence>
<evidence type="ECO:0000313" key="3">
    <source>
        <dbReference type="Proteomes" id="UP001595696"/>
    </source>
</evidence>
<dbReference type="RefSeq" id="WP_378616681.1">
    <property type="nucleotide sequence ID" value="NZ_JBHSAX010000033.1"/>
</dbReference>
<keyword evidence="3" id="KW-1185">Reference proteome</keyword>
<gene>
    <name evidence="2" type="ORF">ACFO0B_29710</name>
</gene>
<name>A0ABV8E2Q6_9NOCA</name>
<organism evidence="2 3">
    <name type="scientific">Nocardia jiangsuensis</name>
    <dbReference type="NCBI Taxonomy" id="1691563"/>
    <lineage>
        <taxon>Bacteria</taxon>
        <taxon>Bacillati</taxon>
        <taxon>Actinomycetota</taxon>
        <taxon>Actinomycetes</taxon>
        <taxon>Mycobacteriales</taxon>
        <taxon>Nocardiaceae</taxon>
        <taxon>Nocardia</taxon>
    </lineage>
</organism>
<protein>
    <recommendedName>
        <fullName evidence="4">DUF3467 domain-containing protein</fullName>
    </recommendedName>
</protein>
<evidence type="ECO:0000313" key="2">
    <source>
        <dbReference type="EMBL" id="MFC3966184.1"/>
    </source>
</evidence>
<accession>A0ABV8E2Q6</accession>
<comment type="caution">
    <text evidence="2">The sequence shown here is derived from an EMBL/GenBank/DDBJ whole genome shotgun (WGS) entry which is preliminary data.</text>
</comment>
<feature type="region of interest" description="Disordered" evidence="1">
    <location>
        <begin position="72"/>
        <end position="92"/>
    </location>
</feature>
<sequence length="92" mass="10059">MTYLHSDVDAYNGLEVRYTPERMYTFRTDGHEELFPASVRVDLAGLGHRAYLSLSITDARFLLDELGKALAEHDAAESANSDPTAVDAGKAA</sequence>